<evidence type="ECO:0000256" key="5">
    <source>
        <dbReference type="ARBA" id="ARBA00022989"/>
    </source>
</evidence>
<comment type="subcellular location">
    <subcellularLocation>
        <location evidence="1">Membrane</location>
        <topology evidence="1">Multi-pass membrane protein</topology>
    </subcellularLocation>
</comment>
<dbReference type="EMBL" id="SJPM01000001">
    <property type="protein sequence ID" value="TWU03877.1"/>
    <property type="molecule type" value="Genomic_DNA"/>
</dbReference>
<feature type="transmembrane region" description="Helical" evidence="7">
    <location>
        <begin position="89"/>
        <end position="107"/>
    </location>
</feature>
<keyword evidence="4" id="KW-0769">Symport</keyword>
<accession>A0A5C6AWJ9</accession>
<sequence>MSLTSKPERTWWSRLGRLGPTIIVAAVVLGPGSIVNASRVGCEFGYALLWVVPLAGLLMMGMTVAAMTIGVLDRQTPCQKIAVHFGRPAAWLVGLSLLVAITLFQASNNNAMLMAWDGLMPESNVSVVSPWKAVLGLLLFNVLVIGILLAGKTGLYRRLETGMTLLVGVMLVAFGASMWAASPSLSGIAGGLVPQLPEVSGPTSNATISWLGIAALFATTFSVAGAFFQTYQVREKGWDASELRTGVLDAVVGIGALAAMTMILFITSAAALHGRVDVSELTSATAVASQMEPLFGKWASIIFSVGVFAGAVSSFVVNALIGGVVFVDAIGKPSEFDSAAVRRATVAVLLVGFAIAALASLSGMNLVKFIVVAQSLTVLAFPILAIVLLWHLWSLRSHRISKTLYVSVVAGTAVVFVLSFRTLWSLLH</sequence>
<evidence type="ECO:0000313" key="9">
    <source>
        <dbReference type="Proteomes" id="UP000316213"/>
    </source>
</evidence>
<feature type="transmembrane region" description="Helical" evidence="7">
    <location>
        <begin position="298"/>
        <end position="331"/>
    </location>
</feature>
<keyword evidence="6 7" id="KW-0472">Membrane</keyword>
<keyword evidence="5 7" id="KW-1133">Transmembrane helix</keyword>
<feature type="transmembrane region" description="Helical" evidence="7">
    <location>
        <begin position="248"/>
        <end position="272"/>
    </location>
</feature>
<dbReference type="GO" id="GO:0015086">
    <property type="term" value="F:cadmium ion transmembrane transporter activity"/>
    <property type="evidence" value="ECO:0007669"/>
    <property type="project" value="TreeGrafter"/>
</dbReference>
<dbReference type="GO" id="GO:0005384">
    <property type="term" value="F:manganese ion transmembrane transporter activity"/>
    <property type="evidence" value="ECO:0007669"/>
    <property type="project" value="TreeGrafter"/>
</dbReference>
<feature type="transmembrane region" description="Helical" evidence="7">
    <location>
        <begin position="404"/>
        <end position="424"/>
    </location>
</feature>
<dbReference type="RefSeq" id="WP_146576306.1">
    <property type="nucleotide sequence ID" value="NZ_SJPM01000001.1"/>
</dbReference>
<evidence type="ECO:0000256" key="3">
    <source>
        <dbReference type="ARBA" id="ARBA00022692"/>
    </source>
</evidence>
<keyword evidence="3 7" id="KW-0812">Transmembrane</keyword>
<dbReference type="PANTHER" id="PTHR11706:SF33">
    <property type="entry name" value="NATURAL RESISTANCE-ASSOCIATED MACROPHAGE PROTEIN 2"/>
    <property type="match status" value="1"/>
</dbReference>
<dbReference type="OrthoDB" id="9787548at2"/>
<evidence type="ECO:0000256" key="6">
    <source>
        <dbReference type="ARBA" id="ARBA00023136"/>
    </source>
</evidence>
<dbReference type="GO" id="GO:0015293">
    <property type="term" value="F:symporter activity"/>
    <property type="evidence" value="ECO:0007669"/>
    <property type="project" value="UniProtKB-KW"/>
</dbReference>
<dbReference type="InterPro" id="IPR001046">
    <property type="entry name" value="NRAMP_fam"/>
</dbReference>
<keyword evidence="9" id="KW-1185">Reference proteome</keyword>
<dbReference type="Pfam" id="PF01566">
    <property type="entry name" value="Nramp"/>
    <property type="match status" value="1"/>
</dbReference>
<organism evidence="8 9">
    <name type="scientific">Neorhodopirellula pilleata</name>
    <dbReference type="NCBI Taxonomy" id="2714738"/>
    <lineage>
        <taxon>Bacteria</taxon>
        <taxon>Pseudomonadati</taxon>
        <taxon>Planctomycetota</taxon>
        <taxon>Planctomycetia</taxon>
        <taxon>Pirellulales</taxon>
        <taxon>Pirellulaceae</taxon>
        <taxon>Neorhodopirellula</taxon>
    </lineage>
</organism>
<reference evidence="8 9" key="1">
    <citation type="submission" date="2019-02" db="EMBL/GenBank/DDBJ databases">
        <title>Deep-cultivation of Planctomycetes and their phenomic and genomic characterization uncovers novel biology.</title>
        <authorList>
            <person name="Wiegand S."/>
            <person name="Jogler M."/>
            <person name="Boedeker C."/>
            <person name="Pinto D."/>
            <person name="Vollmers J."/>
            <person name="Rivas-Marin E."/>
            <person name="Kohn T."/>
            <person name="Peeters S.H."/>
            <person name="Heuer A."/>
            <person name="Rast P."/>
            <person name="Oberbeckmann S."/>
            <person name="Bunk B."/>
            <person name="Jeske O."/>
            <person name="Meyerdierks A."/>
            <person name="Storesund J.E."/>
            <person name="Kallscheuer N."/>
            <person name="Luecker S."/>
            <person name="Lage O.M."/>
            <person name="Pohl T."/>
            <person name="Merkel B.J."/>
            <person name="Hornburger P."/>
            <person name="Mueller R.-W."/>
            <person name="Bruemmer F."/>
            <person name="Labrenz M."/>
            <person name="Spormann A.M."/>
            <person name="Op Den Camp H."/>
            <person name="Overmann J."/>
            <person name="Amann R."/>
            <person name="Jetten M.S.M."/>
            <person name="Mascher T."/>
            <person name="Medema M.H."/>
            <person name="Devos D.P."/>
            <person name="Kaster A.-K."/>
            <person name="Ovreas L."/>
            <person name="Rohde M."/>
            <person name="Galperin M.Y."/>
            <person name="Jogler C."/>
        </authorList>
    </citation>
    <scope>NUCLEOTIDE SEQUENCE [LARGE SCALE GENOMIC DNA]</scope>
    <source>
        <strain evidence="8 9">Pla100</strain>
    </source>
</reference>
<feature type="transmembrane region" description="Helical" evidence="7">
    <location>
        <begin position="127"/>
        <end position="151"/>
    </location>
</feature>
<evidence type="ECO:0000256" key="2">
    <source>
        <dbReference type="ARBA" id="ARBA00022448"/>
    </source>
</evidence>
<feature type="transmembrane region" description="Helical" evidence="7">
    <location>
        <begin position="163"/>
        <end position="188"/>
    </location>
</feature>
<proteinExistence type="predicted"/>
<evidence type="ECO:0000256" key="4">
    <source>
        <dbReference type="ARBA" id="ARBA00022847"/>
    </source>
</evidence>
<feature type="transmembrane region" description="Helical" evidence="7">
    <location>
        <begin position="208"/>
        <end position="228"/>
    </location>
</feature>
<dbReference type="PANTHER" id="PTHR11706">
    <property type="entry name" value="SOLUTE CARRIER PROTEIN FAMILY 11 MEMBER"/>
    <property type="match status" value="1"/>
</dbReference>
<evidence type="ECO:0000256" key="7">
    <source>
        <dbReference type="SAM" id="Phobius"/>
    </source>
</evidence>
<evidence type="ECO:0000313" key="8">
    <source>
        <dbReference type="EMBL" id="TWU03877.1"/>
    </source>
</evidence>
<name>A0A5C6AWJ9_9BACT</name>
<comment type="caution">
    <text evidence="8">The sequence shown here is derived from an EMBL/GenBank/DDBJ whole genome shotgun (WGS) entry which is preliminary data.</text>
</comment>
<dbReference type="GO" id="GO:0034755">
    <property type="term" value="P:iron ion transmembrane transport"/>
    <property type="evidence" value="ECO:0007669"/>
    <property type="project" value="TreeGrafter"/>
</dbReference>
<dbReference type="Gene3D" id="1.20.1740.10">
    <property type="entry name" value="Amino acid/polyamine transporter I"/>
    <property type="match status" value="1"/>
</dbReference>
<keyword evidence="2" id="KW-0813">Transport</keyword>
<dbReference type="AlphaFoldDB" id="A0A5C6AWJ9"/>
<dbReference type="GO" id="GO:0005886">
    <property type="term" value="C:plasma membrane"/>
    <property type="evidence" value="ECO:0007669"/>
    <property type="project" value="TreeGrafter"/>
</dbReference>
<dbReference type="Proteomes" id="UP000316213">
    <property type="component" value="Unassembled WGS sequence"/>
</dbReference>
<feature type="transmembrane region" description="Helical" evidence="7">
    <location>
        <begin position="369"/>
        <end position="392"/>
    </location>
</feature>
<feature type="transmembrane region" description="Helical" evidence="7">
    <location>
        <begin position="47"/>
        <end position="69"/>
    </location>
</feature>
<protein>
    <submittedName>
        <fullName evidence="8">Divalent metal cation transporter MntH</fullName>
    </submittedName>
</protein>
<feature type="transmembrane region" description="Helical" evidence="7">
    <location>
        <begin position="343"/>
        <end position="363"/>
    </location>
</feature>
<evidence type="ECO:0000256" key="1">
    <source>
        <dbReference type="ARBA" id="ARBA00004141"/>
    </source>
</evidence>
<gene>
    <name evidence="8" type="primary">mntH</name>
    <name evidence="8" type="ORF">Pla100_08120</name>
</gene>